<dbReference type="PANTHER" id="PTHR30069:SF29">
    <property type="entry name" value="HEMOGLOBIN AND HEMOGLOBIN-HAPTOGLOBIN-BINDING PROTEIN 1-RELATED"/>
    <property type="match status" value="1"/>
</dbReference>
<feature type="domain" description="TonB-dependent receptor plug" evidence="13">
    <location>
        <begin position="116"/>
        <end position="216"/>
    </location>
</feature>
<evidence type="ECO:0000313" key="14">
    <source>
        <dbReference type="EMBL" id="RAK24220.1"/>
    </source>
</evidence>
<dbReference type="InterPro" id="IPR012910">
    <property type="entry name" value="Plug_dom"/>
</dbReference>
<keyword evidence="8 14" id="KW-0675">Receptor</keyword>
<sequence length="766" mass="87370">MFKNIAFLLFFVSQFIYSQETIKGTVKDENNQPLLGANVFWFNTAIGTTTDENGNFSIKKSPETIFLVVSYIGFETKKIEVTSNTISVVLKEVNTLKEVVVSKTKKGTEHSLYKVQNIQVMGQKELLKAACCNLSESFSTNPSIDVNFSDAVTGNRQIKMLGLTSPYILIAEENIPSVRGASQAYGLSFVPGTWVESIQITKGAGSVINGYESISGQINYEVLKPANDIPFFLNAYASQDERYEINTHFNNKFTDKLSSTLFLHGNTRVGKNDMNNDGFLDGPIGKQVNILNRWQYADAEKGLVSFLNVRYMNDEKQAGEMDFNPDTDRLTMNAWGSEINTEKIEISNKTGYVFPDMPYQSFGFQNSFQSHKQDSYFGLSQYDIHQKSFYSNLLFNSIINNTKNKFTTGLNFTYDDYNEFVAVNFSRDFSRIDNSVGAFFEYTYDNTDNFSLVAGARVDNHNRLGTFITPRLHIRYNPWKEAVIRASAGRGKRAANIFAENQQLFASNRNFSILNTDGKLYGLNPEIAWNYGLSFIQKFKLAGKDAEVILDYYRTDFQNQAVVDVDHSPQEVLFYNLNGNSFANSFQAEFSIDLMTHLTFKTAYKYYDVQTQFTRGQLEKALQAKHRVFGNLAYETHIKDKGQQWKFDVTYNWLGEQRLPYTQSNPVQYRLDEYAPAFGTLNAQITRTFSSVFEVYVGGENMTNYKQTNGIIQNENPFGTYFDSSMIYGPTFGAMYYAGLRFKIKDKKENHKIEEHNHIEGEAHDH</sequence>
<comment type="caution">
    <text evidence="14">The sequence shown here is derived from an EMBL/GenBank/DDBJ whole genome shotgun (WGS) entry which is preliminary data.</text>
</comment>
<dbReference type="Gene3D" id="2.170.130.10">
    <property type="entry name" value="TonB-dependent receptor, plug domain"/>
    <property type="match status" value="1"/>
</dbReference>
<dbReference type="Pfam" id="PF00593">
    <property type="entry name" value="TonB_dep_Rec_b-barrel"/>
    <property type="match status" value="1"/>
</dbReference>
<keyword evidence="15" id="KW-1185">Reference proteome</keyword>
<name>A0A327YTC3_9FLAO</name>
<keyword evidence="4 10" id="KW-0812">Transmembrane</keyword>
<evidence type="ECO:0000256" key="1">
    <source>
        <dbReference type="ARBA" id="ARBA00004571"/>
    </source>
</evidence>
<dbReference type="GO" id="GO:0044718">
    <property type="term" value="P:siderophore transmembrane transport"/>
    <property type="evidence" value="ECO:0007669"/>
    <property type="project" value="TreeGrafter"/>
</dbReference>
<keyword evidence="9 10" id="KW-0998">Cell outer membrane</keyword>
<evidence type="ECO:0000256" key="6">
    <source>
        <dbReference type="ARBA" id="ARBA00023077"/>
    </source>
</evidence>
<keyword evidence="6 11" id="KW-0798">TonB box</keyword>
<dbReference type="GO" id="GO:0009279">
    <property type="term" value="C:cell outer membrane"/>
    <property type="evidence" value="ECO:0007669"/>
    <property type="project" value="UniProtKB-SubCell"/>
</dbReference>
<evidence type="ECO:0000259" key="12">
    <source>
        <dbReference type="Pfam" id="PF00593"/>
    </source>
</evidence>
<evidence type="ECO:0000256" key="11">
    <source>
        <dbReference type="RuleBase" id="RU003357"/>
    </source>
</evidence>
<dbReference type="SUPFAM" id="SSF49464">
    <property type="entry name" value="Carboxypeptidase regulatory domain-like"/>
    <property type="match status" value="1"/>
</dbReference>
<dbReference type="AlphaFoldDB" id="A0A327YTC3"/>
<evidence type="ECO:0000256" key="5">
    <source>
        <dbReference type="ARBA" id="ARBA00022729"/>
    </source>
</evidence>
<dbReference type="InterPro" id="IPR039426">
    <property type="entry name" value="TonB-dep_rcpt-like"/>
</dbReference>
<dbReference type="RefSeq" id="WP_111566022.1">
    <property type="nucleotide sequence ID" value="NZ_QLMI01000002.1"/>
</dbReference>
<dbReference type="InterPro" id="IPR008969">
    <property type="entry name" value="CarboxyPept-like_regulatory"/>
</dbReference>
<dbReference type="SUPFAM" id="SSF56935">
    <property type="entry name" value="Porins"/>
    <property type="match status" value="1"/>
</dbReference>
<keyword evidence="7 10" id="KW-0472">Membrane</keyword>
<accession>A0A327YTC3</accession>
<keyword evidence="5" id="KW-0732">Signal</keyword>
<comment type="similarity">
    <text evidence="10 11">Belongs to the TonB-dependent receptor family.</text>
</comment>
<evidence type="ECO:0000256" key="4">
    <source>
        <dbReference type="ARBA" id="ARBA00022692"/>
    </source>
</evidence>
<evidence type="ECO:0000256" key="9">
    <source>
        <dbReference type="ARBA" id="ARBA00023237"/>
    </source>
</evidence>
<dbReference type="Proteomes" id="UP000249620">
    <property type="component" value="Unassembled WGS sequence"/>
</dbReference>
<keyword evidence="2 10" id="KW-0813">Transport</keyword>
<keyword evidence="3 10" id="KW-1134">Transmembrane beta strand</keyword>
<dbReference type="Gene3D" id="2.60.40.1120">
    <property type="entry name" value="Carboxypeptidase-like, regulatory domain"/>
    <property type="match status" value="1"/>
</dbReference>
<feature type="domain" description="TonB-dependent receptor-like beta-barrel" evidence="12">
    <location>
        <begin position="325"/>
        <end position="701"/>
    </location>
</feature>
<dbReference type="InterPro" id="IPR037066">
    <property type="entry name" value="Plug_dom_sf"/>
</dbReference>
<comment type="subcellular location">
    <subcellularLocation>
        <location evidence="1 10">Cell outer membrane</location>
        <topology evidence="1 10">Multi-pass membrane protein</topology>
    </subcellularLocation>
</comment>
<dbReference type="PROSITE" id="PS52016">
    <property type="entry name" value="TONB_DEPENDENT_REC_3"/>
    <property type="match status" value="1"/>
</dbReference>
<proteinExistence type="inferred from homology"/>
<dbReference type="Pfam" id="PF07715">
    <property type="entry name" value="Plug"/>
    <property type="match status" value="1"/>
</dbReference>
<dbReference type="InterPro" id="IPR036942">
    <property type="entry name" value="Beta-barrel_TonB_sf"/>
</dbReference>
<dbReference type="EMBL" id="QLMI01000002">
    <property type="protein sequence ID" value="RAK24220.1"/>
    <property type="molecule type" value="Genomic_DNA"/>
</dbReference>
<evidence type="ECO:0000256" key="10">
    <source>
        <dbReference type="PROSITE-ProRule" id="PRU01360"/>
    </source>
</evidence>
<reference evidence="14 15" key="1">
    <citation type="submission" date="2018-06" db="EMBL/GenBank/DDBJ databases">
        <title>Genomic Encyclopedia of Type Strains, Phase III (KMG-III): the genomes of soil and plant-associated and newly described type strains.</title>
        <authorList>
            <person name="Whitman W."/>
        </authorList>
    </citation>
    <scope>NUCLEOTIDE SEQUENCE [LARGE SCALE GENOMIC DNA]</scope>
    <source>
        <strain evidence="14 15">CGMCC 1.12398</strain>
    </source>
</reference>
<evidence type="ECO:0000259" key="13">
    <source>
        <dbReference type="Pfam" id="PF07715"/>
    </source>
</evidence>
<gene>
    <name evidence="14" type="ORF">B0I03_10271</name>
</gene>
<dbReference type="InterPro" id="IPR000531">
    <property type="entry name" value="Beta-barrel_TonB"/>
</dbReference>
<dbReference type="Pfam" id="PF13715">
    <property type="entry name" value="CarbopepD_reg_2"/>
    <property type="match status" value="1"/>
</dbReference>
<dbReference type="OrthoDB" id="1109239at2"/>
<evidence type="ECO:0000256" key="3">
    <source>
        <dbReference type="ARBA" id="ARBA00022452"/>
    </source>
</evidence>
<evidence type="ECO:0000256" key="8">
    <source>
        <dbReference type="ARBA" id="ARBA00023170"/>
    </source>
</evidence>
<evidence type="ECO:0000256" key="2">
    <source>
        <dbReference type="ARBA" id="ARBA00022448"/>
    </source>
</evidence>
<protein>
    <submittedName>
        <fullName evidence="14">Outer membrane receptor for ferrienterochelin and colicin</fullName>
    </submittedName>
</protein>
<evidence type="ECO:0000256" key="7">
    <source>
        <dbReference type="ARBA" id="ARBA00023136"/>
    </source>
</evidence>
<evidence type="ECO:0000313" key="15">
    <source>
        <dbReference type="Proteomes" id="UP000249620"/>
    </source>
</evidence>
<organism evidence="14 15">
    <name type="scientific">Flavobacterium aquaticum</name>
    <dbReference type="NCBI Taxonomy" id="1236486"/>
    <lineage>
        <taxon>Bacteria</taxon>
        <taxon>Pseudomonadati</taxon>
        <taxon>Bacteroidota</taxon>
        <taxon>Flavobacteriia</taxon>
        <taxon>Flavobacteriales</taxon>
        <taxon>Flavobacteriaceae</taxon>
        <taxon>Flavobacterium</taxon>
    </lineage>
</organism>
<dbReference type="PANTHER" id="PTHR30069">
    <property type="entry name" value="TONB-DEPENDENT OUTER MEMBRANE RECEPTOR"/>
    <property type="match status" value="1"/>
</dbReference>
<dbReference type="GO" id="GO:0015344">
    <property type="term" value="F:siderophore uptake transmembrane transporter activity"/>
    <property type="evidence" value="ECO:0007669"/>
    <property type="project" value="TreeGrafter"/>
</dbReference>
<dbReference type="Gene3D" id="2.40.170.20">
    <property type="entry name" value="TonB-dependent receptor, beta-barrel domain"/>
    <property type="match status" value="1"/>
</dbReference>